<protein>
    <submittedName>
        <fullName evidence="1">Aminoacyl-histidine dipeptidase</fullName>
    </submittedName>
</protein>
<dbReference type="Proteomes" id="UP001058074">
    <property type="component" value="Unassembled WGS sequence"/>
</dbReference>
<evidence type="ECO:0000313" key="2">
    <source>
        <dbReference type="Proteomes" id="UP001058074"/>
    </source>
</evidence>
<gene>
    <name evidence="1" type="primary">pepD</name>
    <name evidence="1" type="ORF">rsdtw13_03670</name>
</gene>
<dbReference type="EMBL" id="BROD01000001">
    <property type="protein sequence ID" value="GKX65109.1"/>
    <property type="molecule type" value="Genomic_DNA"/>
</dbReference>
<reference evidence="1" key="1">
    <citation type="journal article" date="2025" name="Int. J. Syst. Evol. Microbiol.">
        <title>Inconstantimicrobium mannanitabidum sp. nov., a novel member of the family Clostridiaceae isolated from anoxic soil under the treatment of reductive soil disinfestation.</title>
        <authorList>
            <person name="Ueki A."/>
            <person name="Tonouchi A."/>
            <person name="Honma S."/>
            <person name="Kaku N."/>
            <person name="Ueki K."/>
        </authorList>
    </citation>
    <scope>NUCLEOTIDE SEQUENCE</scope>
    <source>
        <strain evidence="1">TW13</strain>
    </source>
</reference>
<organism evidence="1 2">
    <name type="scientific">Inconstantimicrobium mannanitabidum</name>
    <dbReference type="NCBI Taxonomy" id="1604901"/>
    <lineage>
        <taxon>Bacteria</taxon>
        <taxon>Bacillati</taxon>
        <taxon>Bacillota</taxon>
        <taxon>Clostridia</taxon>
        <taxon>Eubacteriales</taxon>
        <taxon>Clostridiaceae</taxon>
        <taxon>Inconstantimicrobium</taxon>
    </lineage>
</organism>
<proteinExistence type="predicted"/>
<accession>A0ACB5R8B3</accession>
<comment type="caution">
    <text evidence="1">The sequence shown here is derived from an EMBL/GenBank/DDBJ whole genome shotgun (WGS) entry which is preliminary data.</text>
</comment>
<evidence type="ECO:0000313" key="1">
    <source>
        <dbReference type="EMBL" id="GKX65109.1"/>
    </source>
</evidence>
<sequence>MRVLEKLEPQKVFKYFEEMSMIPRGSGNEKEISDYLVKFAKDRNLEVVQDSALNVIITKPASKGYENVPGVILQGHMDMVCEKNKDTQHDFEKDPLKLRIDGDYVYATDTTLGADNGIAVAYALAILDDDSIEHPMLQVLVTTDEETGMGGAMNLDPTVIKGKYLLNLDSEEEGKFLVSCAGGLRTKVNLGINFTDAARKLVKIDLKGLQGGHSGMEIIKQRGNSNKLIGRILNEIDNAVDFNLVSLNGGSKNNAIPREAEAIIAVEEAAINQVKEIVSKAETEFKNELKGIDDNLIVEVVDLEENSTKVMDKDTTKKAIALLTLIPDGVDTMSMDIKDLVQSSTNIGIVKTKENDIEFDSATRSSVGSLKFAIVDRITKLAELVGAEISTSGDYPEWQYDKDSKLRILCEKVHKELTGKDAEIVALHAGLECGLFKEKLHDVDMISFGPNLYDVHTPNEHMSISSVQNVWKLLLEILKNIKA</sequence>
<name>A0ACB5R8B3_9CLOT</name>
<keyword evidence="2" id="KW-1185">Reference proteome</keyword>